<dbReference type="InterPro" id="IPR043502">
    <property type="entry name" value="DNA/RNA_pol_sf"/>
</dbReference>
<keyword evidence="6" id="KW-0695">RNA-directed DNA polymerase</keyword>
<organism evidence="8 9">
    <name type="scientific">Lepisosteus oculatus</name>
    <name type="common">Spotted gar</name>
    <dbReference type="NCBI Taxonomy" id="7918"/>
    <lineage>
        <taxon>Eukaryota</taxon>
        <taxon>Metazoa</taxon>
        <taxon>Chordata</taxon>
        <taxon>Craniata</taxon>
        <taxon>Vertebrata</taxon>
        <taxon>Euteleostomi</taxon>
        <taxon>Actinopterygii</taxon>
        <taxon>Neopterygii</taxon>
        <taxon>Holostei</taxon>
        <taxon>Semionotiformes</taxon>
        <taxon>Lepisosteidae</taxon>
        <taxon>Lepisosteus</taxon>
    </lineage>
</organism>
<evidence type="ECO:0000256" key="6">
    <source>
        <dbReference type="ARBA" id="ARBA00022918"/>
    </source>
</evidence>
<evidence type="ECO:0000256" key="2">
    <source>
        <dbReference type="ARBA" id="ARBA00022695"/>
    </source>
</evidence>
<dbReference type="FunFam" id="3.30.70.270:FF:000020">
    <property type="entry name" value="Transposon Tf2-6 polyprotein-like Protein"/>
    <property type="match status" value="1"/>
</dbReference>
<dbReference type="GO" id="GO:0003964">
    <property type="term" value="F:RNA-directed DNA polymerase activity"/>
    <property type="evidence" value="ECO:0007669"/>
    <property type="project" value="UniProtKB-KW"/>
</dbReference>
<evidence type="ECO:0000256" key="4">
    <source>
        <dbReference type="ARBA" id="ARBA00022759"/>
    </source>
</evidence>
<keyword evidence="3" id="KW-0540">Nuclease</keyword>
<accession>W5NNB8</accession>
<dbReference type="InterPro" id="IPR043128">
    <property type="entry name" value="Rev_trsase/Diguanyl_cyclase"/>
</dbReference>
<evidence type="ECO:0000256" key="3">
    <source>
        <dbReference type="ARBA" id="ARBA00022722"/>
    </source>
</evidence>
<dbReference type="GeneTree" id="ENSGT01100000263500"/>
<dbReference type="GO" id="GO:0016787">
    <property type="term" value="F:hydrolase activity"/>
    <property type="evidence" value="ECO:0007669"/>
    <property type="project" value="UniProtKB-KW"/>
</dbReference>
<reference evidence="8" key="3">
    <citation type="submission" date="2025-09" db="UniProtKB">
        <authorList>
            <consortium name="Ensembl"/>
        </authorList>
    </citation>
    <scope>IDENTIFICATION</scope>
</reference>
<dbReference type="STRING" id="7918.ENSLOCP00000022127"/>
<evidence type="ECO:0000313" key="9">
    <source>
        <dbReference type="Proteomes" id="UP000018468"/>
    </source>
</evidence>
<reference evidence="9" key="1">
    <citation type="submission" date="2011-12" db="EMBL/GenBank/DDBJ databases">
        <title>The Draft Genome of Lepisosteus oculatus.</title>
        <authorList>
            <consortium name="The Broad Institute Genome Assembly &amp; Analysis Group"/>
            <consortium name="Computational R&amp;D Group"/>
            <consortium name="and Sequencing Platform"/>
            <person name="Di Palma F."/>
            <person name="Alfoldi J."/>
            <person name="Johnson J."/>
            <person name="Berlin A."/>
            <person name="Gnerre S."/>
            <person name="Jaffe D."/>
            <person name="MacCallum I."/>
            <person name="Young S."/>
            <person name="Walker B.J."/>
            <person name="Lander E.S."/>
            <person name="Lindblad-Toh K."/>
        </authorList>
    </citation>
    <scope>NUCLEOTIDE SEQUENCE [LARGE SCALE GENOMIC DNA]</scope>
</reference>
<dbReference type="HOGENOM" id="CLU_891263_0_0_1"/>
<evidence type="ECO:0000256" key="1">
    <source>
        <dbReference type="ARBA" id="ARBA00022679"/>
    </source>
</evidence>
<dbReference type="Pfam" id="PF17917">
    <property type="entry name" value="RT_RNaseH"/>
    <property type="match status" value="1"/>
</dbReference>
<dbReference type="SUPFAM" id="SSF56672">
    <property type="entry name" value="DNA/RNA polymerases"/>
    <property type="match status" value="1"/>
</dbReference>
<sequence>MPQDQKVQLIKNWPKPATKKQIRTFVGLASYYRRFIPGFAAMAAPLHDLTKMSCPEKIKWTDLEERAFQDLKAALTSQHVLQVPDFSKPFMVQTDASDTGIGAILSQDFEGLEHPILYISRKLNPAEKHYSTIEKECLAIKWALDYLKYYLLGRQFILYTDHAPLTWMLQNMDKNDRITRWGLSLQRCQFQTVYRPGRKQGNVDALSRMDCLFFSRSPEVRADLRVRECKRTRGSVISNRYFRNETLKMLEIDLSKMADKKNQLTSRWKGSTLRNNETQLRRIRNRNINAPEAVNRAEAGKVNAFWRKRGAC</sequence>
<dbReference type="InterPro" id="IPR041373">
    <property type="entry name" value="RT_RNaseH"/>
</dbReference>
<keyword evidence="1" id="KW-0808">Transferase</keyword>
<dbReference type="InParanoid" id="W5NNB8"/>
<dbReference type="GO" id="GO:0004519">
    <property type="term" value="F:endonuclease activity"/>
    <property type="evidence" value="ECO:0007669"/>
    <property type="project" value="UniProtKB-KW"/>
</dbReference>
<dbReference type="EMBL" id="AHAT01015528">
    <property type="status" value="NOT_ANNOTATED_CDS"/>
    <property type="molecule type" value="Genomic_DNA"/>
</dbReference>
<dbReference type="OMA" id="RIMTIRY"/>
<name>W5NNB8_LEPOC</name>
<dbReference type="Ensembl" id="ENSLOCT00000022168.1">
    <property type="protein sequence ID" value="ENSLOCP00000022127.1"/>
    <property type="gene ID" value="ENSLOCG00000018026.1"/>
</dbReference>
<dbReference type="Proteomes" id="UP000018468">
    <property type="component" value="Linkage group LG4"/>
</dbReference>
<keyword evidence="4" id="KW-0255">Endonuclease</keyword>
<dbReference type="PANTHER" id="PTHR34072:SF52">
    <property type="entry name" value="RIBONUCLEASE H"/>
    <property type="match status" value="1"/>
</dbReference>
<dbReference type="PANTHER" id="PTHR34072">
    <property type="entry name" value="ENZYMATIC POLYPROTEIN-RELATED"/>
    <property type="match status" value="1"/>
</dbReference>
<keyword evidence="9" id="KW-1185">Reference proteome</keyword>
<protein>
    <recommendedName>
        <fullName evidence="7">Reverse transcriptase RNase H-like domain-containing protein</fullName>
    </recommendedName>
</protein>
<proteinExistence type="predicted"/>
<keyword evidence="5" id="KW-0378">Hydrolase</keyword>
<dbReference type="eggNOG" id="KOG0017">
    <property type="taxonomic scope" value="Eukaryota"/>
</dbReference>
<evidence type="ECO:0000259" key="7">
    <source>
        <dbReference type="Pfam" id="PF17917"/>
    </source>
</evidence>
<evidence type="ECO:0000313" key="8">
    <source>
        <dbReference type="Ensembl" id="ENSLOCP00000022127.1"/>
    </source>
</evidence>
<keyword evidence="2" id="KW-0548">Nucleotidyltransferase</keyword>
<dbReference type="AlphaFoldDB" id="W5NNB8"/>
<reference evidence="8" key="2">
    <citation type="submission" date="2025-08" db="UniProtKB">
        <authorList>
            <consortium name="Ensembl"/>
        </authorList>
    </citation>
    <scope>IDENTIFICATION</scope>
</reference>
<dbReference type="CDD" id="cd09274">
    <property type="entry name" value="RNase_HI_RT_Ty3"/>
    <property type="match status" value="1"/>
</dbReference>
<feature type="domain" description="Reverse transcriptase RNase H-like" evidence="7">
    <location>
        <begin position="85"/>
        <end position="187"/>
    </location>
</feature>
<dbReference type="Gene3D" id="3.30.70.270">
    <property type="match status" value="1"/>
</dbReference>
<evidence type="ECO:0000256" key="5">
    <source>
        <dbReference type="ARBA" id="ARBA00022801"/>
    </source>
</evidence>